<name>A0AA36HG63_CYLNA</name>
<dbReference type="Proteomes" id="UP001176961">
    <property type="component" value="Unassembled WGS sequence"/>
</dbReference>
<dbReference type="AlphaFoldDB" id="A0AA36HG63"/>
<gene>
    <name evidence="1" type="ORF">CYNAS_LOCUS21613</name>
</gene>
<dbReference type="EMBL" id="CATQJL010000326">
    <property type="protein sequence ID" value="CAJ0609630.1"/>
    <property type="molecule type" value="Genomic_DNA"/>
</dbReference>
<accession>A0AA36HG63</accession>
<evidence type="ECO:0000313" key="1">
    <source>
        <dbReference type="EMBL" id="CAJ0609630.1"/>
    </source>
</evidence>
<reference evidence="1" key="1">
    <citation type="submission" date="2023-07" db="EMBL/GenBank/DDBJ databases">
        <authorList>
            <consortium name="CYATHOMIX"/>
        </authorList>
    </citation>
    <scope>NUCLEOTIDE SEQUENCE</scope>
    <source>
        <strain evidence="1">N/A</strain>
    </source>
</reference>
<comment type="caution">
    <text evidence="1">The sequence shown here is derived from an EMBL/GenBank/DDBJ whole genome shotgun (WGS) entry which is preliminary data.</text>
</comment>
<proteinExistence type="predicted"/>
<organism evidence="1 2">
    <name type="scientific">Cylicocyclus nassatus</name>
    <name type="common">Nematode worm</name>
    <dbReference type="NCBI Taxonomy" id="53992"/>
    <lineage>
        <taxon>Eukaryota</taxon>
        <taxon>Metazoa</taxon>
        <taxon>Ecdysozoa</taxon>
        <taxon>Nematoda</taxon>
        <taxon>Chromadorea</taxon>
        <taxon>Rhabditida</taxon>
        <taxon>Rhabditina</taxon>
        <taxon>Rhabditomorpha</taxon>
        <taxon>Strongyloidea</taxon>
        <taxon>Strongylidae</taxon>
        <taxon>Cylicocyclus</taxon>
    </lineage>
</organism>
<evidence type="ECO:0000313" key="2">
    <source>
        <dbReference type="Proteomes" id="UP001176961"/>
    </source>
</evidence>
<keyword evidence="2" id="KW-1185">Reference proteome</keyword>
<sequence>MGYISVQRSSQMIRPKFAAREPSDPFDAVFDGCVVQNLDSGRWLEYAPRIS</sequence>
<protein>
    <submittedName>
        <fullName evidence="1">Uncharacterized protein</fullName>
    </submittedName>
</protein>